<feature type="domain" description="Tyr recombinase" evidence="4">
    <location>
        <begin position="234"/>
        <end position="426"/>
    </location>
</feature>
<dbReference type="EMBL" id="BDUD01000001">
    <property type="protein sequence ID" value="GBG22488.1"/>
    <property type="molecule type" value="Genomic_DNA"/>
</dbReference>
<accession>A0A2R5FYE5</accession>
<comment type="caution">
    <text evidence="5">The sequence shown here is derived from an EMBL/GenBank/DDBJ whole genome shotgun (WGS) entry which is preliminary data.</text>
</comment>
<dbReference type="RefSeq" id="WP_109012214.1">
    <property type="nucleotide sequence ID" value="NZ_BDUD01000001.1"/>
</dbReference>
<dbReference type="CDD" id="cd00796">
    <property type="entry name" value="INT_Rci_Hp1_C"/>
    <property type="match status" value="1"/>
</dbReference>
<keyword evidence="2" id="KW-0175">Coiled coil</keyword>
<dbReference type="Gene3D" id="1.10.443.10">
    <property type="entry name" value="Intergrase catalytic core"/>
    <property type="match status" value="1"/>
</dbReference>
<name>A0A2R5FYE5_NOSCO</name>
<sequence>MKSKAQDVFEDFTPPASTDGSYLGTQKHMKATRQHLERKFEKGLADTRARLKAAKVKVGLVVARETIQLQASLPIKPGDRDTKGTGFKQYKISLNIPASLDGLRTAEEEANELGKLLARKQFEWTDKYLGKIAKVSNKSQTLGDVLEEFETKYFKTRKLTEKSKHTFSYYKDYLRRLIGLDTLLTQSEIDKKLTELTGDSAKYSAVKSLKVLKSTLNLTSFTLENFKATQPKSQARDIPSDEDIIKNYESFHQYSLTRSLTIKKNCLDSWKMWEWVYGMLATYGLRPRELFVNPEIDWWLNPENKDNTWKVHPDTKTGYRETLPLHPEWVYLFDLKNVEPLKLLKAQTDDRTSFTDINTIRVNCSSWFRRVNIPFTPYDLRHAWAIRAHMMGIPIKAAADNLGHSVEIHTEIYQKWFSLENRKKVIRQAVDKKDDMDTLIQENARLRAEVEYLRQALARHQISEVLST</sequence>
<feature type="region of interest" description="Disordered" evidence="3">
    <location>
        <begin position="1"/>
        <end position="23"/>
    </location>
</feature>
<dbReference type="InterPro" id="IPR002104">
    <property type="entry name" value="Integrase_catalytic"/>
</dbReference>
<evidence type="ECO:0000313" key="5">
    <source>
        <dbReference type="EMBL" id="GBG22488.1"/>
    </source>
</evidence>
<dbReference type="GO" id="GO:0015074">
    <property type="term" value="P:DNA integration"/>
    <property type="evidence" value="ECO:0007669"/>
    <property type="project" value="InterPro"/>
</dbReference>
<dbReference type="OrthoDB" id="421803at2"/>
<dbReference type="AlphaFoldDB" id="A0A2R5FYE5"/>
<reference evidence="5 6" key="1">
    <citation type="submission" date="2017-06" db="EMBL/GenBank/DDBJ databases">
        <title>Genome sequencing of cyanobaciteial culture collection at National Institute for Environmental Studies (NIES).</title>
        <authorList>
            <person name="Hirose Y."/>
            <person name="Shimura Y."/>
            <person name="Fujisawa T."/>
            <person name="Nakamura Y."/>
            <person name="Kawachi M."/>
        </authorList>
    </citation>
    <scope>NUCLEOTIDE SEQUENCE [LARGE SCALE GENOMIC DNA]</scope>
    <source>
        <strain evidence="5 6">NIES-4072</strain>
    </source>
</reference>
<protein>
    <submittedName>
        <fullName evidence="5">Phage integrase</fullName>
    </submittedName>
</protein>
<dbReference type="PROSITE" id="PS51898">
    <property type="entry name" value="TYR_RECOMBINASE"/>
    <property type="match status" value="1"/>
</dbReference>
<dbReference type="InterPro" id="IPR011010">
    <property type="entry name" value="DNA_brk_join_enz"/>
</dbReference>
<keyword evidence="6" id="KW-1185">Reference proteome</keyword>
<dbReference type="GO" id="GO:0003677">
    <property type="term" value="F:DNA binding"/>
    <property type="evidence" value="ECO:0007669"/>
    <property type="project" value="InterPro"/>
</dbReference>
<dbReference type="Proteomes" id="UP000245124">
    <property type="component" value="Unassembled WGS sequence"/>
</dbReference>
<keyword evidence="1" id="KW-0233">DNA recombination</keyword>
<evidence type="ECO:0000313" key="6">
    <source>
        <dbReference type="Proteomes" id="UP000245124"/>
    </source>
</evidence>
<organism evidence="5 6">
    <name type="scientific">Nostoc commune NIES-4072</name>
    <dbReference type="NCBI Taxonomy" id="2005467"/>
    <lineage>
        <taxon>Bacteria</taxon>
        <taxon>Bacillati</taxon>
        <taxon>Cyanobacteriota</taxon>
        <taxon>Cyanophyceae</taxon>
        <taxon>Nostocales</taxon>
        <taxon>Nostocaceae</taxon>
        <taxon>Nostoc</taxon>
    </lineage>
</organism>
<evidence type="ECO:0000256" key="3">
    <source>
        <dbReference type="SAM" id="MobiDB-lite"/>
    </source>
</evidence>
<dbReference type="GO" id="GO:0006310">
    <property type="term" value="P:DNA recombination"/>
    <property type="evidence" value="ECO:0007669"/>
    <property type="project" value="UniProtKB-KW"/>
</dbReference>
<dbReference type="InterPro" id="IPR013762">
    <property type="entry name" value="Integrase-like_cat_sf"/>
</dbReference>
<dbReference type="SUPFAM" id="SSF56349">
    <property type="entry name" value="DNA breaking-rejoining enzymes"/>
    <property type="match status" value="1"/>
</dbReference>
<evidence type="ECO:0000259" key="4">
    <source>
        <dbReference type="PROSITE" id="PS51898"/>
    </source>
</evidence>
<feature type="coiled-coil region" evidence="2">
    <location>
        <begin position="429"/>
        <end position="456"/>
    </location>
</feature>
<evidence type="ECO:0000256" key="2">
    <source>
        <dbReference type="SAM" id="Coils"/>
    </source>
</evidence>
<gene>
    <name evidence="5" type="ORF">NIES4072_61990</name>
</gene>
<proteinExistence type="predicted"/>
<evidence type="ECO:0000256" key="1">
    <source>
        <dbReference type="ARBA" id="ARBA00023172"/>
    </source>
</evidence>